<sequence length="42" mass="4905">MAATNELGRPLFPTELRRLFRCLEKVKKVEGLKRSSEHVQVH</sequence>
<dbReference type="AlphaFoldDB" id="A0AA88E5H6"/>
<evidence type="ECO:0000313" key="1">
    <source>
        <dbReference type="EMBL" id="GMN68334.1"/>
    </source>
</evidence>
<dbReference type="EMBL" id="BTGU01000596">
    <property type="protein sequence ID" value="GMN68334.1"/>
    <property type="molecule type" value="Genomic_DNA"/>
</dbReference>
<comment type="caution">
    <text evidence="1">The sequence shown here is derived from an EMBL/GenBank/DDBJ whole genome shotgun (WGS) entry which is preliminary data.</text>
</comment>
<gene>
    <name evidence="1" type="ORF">TIFTF001_037395</name>
</gene>
<protein>
    <submittedName>
        <fullName evidence="1">Uncharacterized protein</fullName>
    </submittedName>
</protein>
<proteinExistence type="predicted"/>
<keyword evidence="2" id="KW-1185">Reference proteome</keyword>
<reference evidence="1" key="1">
    <citation type="submission" date="2023-07" db="EMBL/GenBank/DDBJ databases">
        <title>draft genome sequence of fig (Ficus carica).</title>
        <authorList>
            <person name="Takahashi T."/>
            <person name="Nishimura K."/>
        </authorList>
    </citation>
    <scope>NUCLEOTIDE SEQUENCE</scope>
</reference>
<evidence type="ECO:0000313" key="2">
    <source>
        <dbReference type="Proteomes" id="UP001187192"/>
    </source>
</evidence>
<name>A0AA88E5H6_FICCA</name>
<dbReference type="Proteomes" id="UP001187192">
    <property type="component" value="Unassembled WGS sequence"/>
</dbReference>
<accession>A0AA88E5H6</accession>
<organism evidence="1 2">
    <name type="scientific">Ficus carica</name>
    <name type="common">Common fig</name>
    <dbReference type="NCBI Taxonomy" id="3494"/>
    <lineage>
        <taxon>Eukaryota</taxon>
        <taxon>Viridiplantae</taxon>
        <taxon>Streptophyta</taxon>
        <taxon>Embryophyta</taxon>
        <taxon>Tracheophyta</taxon>
        <taxon>Spermatophyta</taxon>
        <taxon>Magnoliopsida</taxon>
        <taxon>eudicotyledons</taxon>
        <taxon>Gunneridae</taxon>
        <taxon>Pentapetalae</taxon>
        <taxon>rosids</taxon>
        <taxon>fabids</taxon>
        <taxon>Rosales</taxon>
        <taxon>Moraceae</taxon>
        <taxon>Ficeae</taxon>
        <taxon>Ficus</taxon>
    </lineage>
</organism>